<reference evidence="2 3" key="1">
    <citation type="journal article" name="Sci. Rep.">
        <title>Genome-scale phylogenetic analyses confirm Olpidium as the closest living zoosporic fungus to the non-flagellated, terrestrial fungi.</title>
        <authorList>
            <person name="Chang Y."/>
            <person name="Rochon D."/>
            <person name="Sekimoto S."/>
            <person name="Wang Y."/>
            <person name="Chovatia M."/>
            <person name="Sandor L."/>
            <person name="Salamov A."/>
            <person name="Grigoriev I.V."/>
            <person name="Stajich J.E."/>
            <person name="Spatafora J.W."/>
        </authorList>
    </citation>
    <scope>NUCLEOTIDE SEQUENCE [LARGE SCALE GENOMIC DNA]</scope>
    <source>
        <strain evidence="2">S191</strain>
    </source>
</reference>
<evidence type="ECO:0000313" key="3">
    <source>
        <dbReference type="Proteomes" id="UP000673691"/>
    </source>
</evidence>
<evidence type="ECO:0000313" key="2">
    <source>
        <dbReference type="EMBL" id="KAG5457221.1"/>
    </source>
</evidence>
<organism evidence="2 3">
    <name type="scientific">Olpidium bornovanus</name>
    <dbReference type="NCBI Taxonomy" id="278681"/>
    <lineage>
        <taxon>Eukaryota</taxon>
        <taxon>Fungi</taxon>
        <taxon>Fungi incertae sedis</taxon>
        <taxon>Olpidiomycota</taxon>
        <taxon>Olpidiomycotina</taxon>
        <taxon>Olpidiomycetes</taxon>
        <taxon>Olpidiales</taxon>
        <taxon>Olpidiaceae</taxon>
        <taxon>Olpidium</taxon>
    </lineage>
</organism>
<comment type="caution">
    <text evidence="2">The sequence shown here is derived from an EMBL/GenBank/DDBJ whole genome shotgun (WGS) entry which is preliminary data.</text>
</comment>
<name>A0A8H8DGD8_9FUNG</name>
<feature type="chain" id="PRO_5034818123" evidence="1">
    <location>
        <begin position="28"/>
        <end position="220"/>
    </location>
</feature>
<keyword evidence="3" id="KW-1185">Reference proteome</keyword>
<protein>
    <submittedName>
        <fullName evidence="2">Uncharacterized protein</fullName>
    </submittedName>
</protein>
<keyword evidence="1" id="KW-0732">Signal</keyword>
<accession>A0A8H8DGD8</accession>
<dbReference type="AlphaFoldDB" id="A0A8H8DGD8"/>
<proteinExistence type="predicted"/>
<dbReference type="EMBL" id="JAEFCI010010426">
    <property type="protein sequence ID" value="KAG5457221.1"/>
    <property type="molecule type" value="Genomic_DNA"/>
</dbReference>
<sequence>MPGKMSFRAALVAASLAAFAALQVTSAQIVNLPPECPQEKLRILRQPVNAMADESVNLDFGDDSPAVGMNVEPEDELLDACGLAAAKQICKSKGFDDVNNVAQFPGGHTLGKCFPRRRFDAIATVCTVDFINVFTEPTLDGVDLNVTVKVLESTDEQDRICGFAAAKQVCKTNPRGFATAVDIIEKPDDIFEGKCEAKKFTSVKVPTMSSMSPSSLGVSL</sequence>
<gene>
    <name evidence="2" type="ORF">BJ554DRAFT_2821</name>
</gene>
<dbReference type="Proteomes" id="UP000673691">
    <property type="component" value="Unassembled WGS sequence"/>
</dbReference>
<feature type="signal peptide" evidence="1">
    <location>
        <begin position="1"/>
        <end position="27"/>
    </location>
</feature>
<evidence type="ECO:0000256" key="1">
    <source>
        <dbReference type="SAM" id="SignalP"/>
    </source>
</evidence>